<name>A0A397WBA9_9GLOM</name>
<proteinExistence type="predicted"/>
<organism evidence="1 2">
    <name type="scientific">Gigaspora rosea</name>
    <dbReference type="NCBI Taxonomy" id="44941"/>
    <lineage>
        <taxon>Eukaryota</taxon>
        <taxon>Fungi</taxon>
        <taxon>Fungi incertae sedis</taxon>
        <taxon>Mucoromycota</taxon>
        <taxon>Glomeromycotina</taxon>
        <taxon>Glomeromycetes</taxon>
        <taxon>Diversisporales</taxon>
        <taxon>Gigasporaceae</taxon>
        <taxon>Gigaspora</taxon>
    </lineage>
</organism>
<dbReference type="Proteomes" id="UP000266673">
    <property type="component" value="Unassembled WGS sequence"/>
</dbReference>
<evidence type="ECO:0000313" key="1">
    <source>
        <dbReference type="EMBL" id="RIB30003.1"/>
    </source>
</evidence>
<sequence length="190" mass="22546">MDLRLGLIPRHPGLKVFNSGLTDLALFTASEYKNMMKILPFVLENLIEEKKNKSLIRMFINWNRMYHQSRQHKFTQSDLLQFEITRTLTLKGIYEHILSQNGQTNAKKNAKKFGKDYCIITRHLLRSIIEKYKHNEEHTLEILEGLCNLVPTMNDYFDHISVFERDIEESEMTFILYESFTLPNEEQKIC</sequence>
<protein>
    <submittedName>
        <fullName evidence="1">Uncharacterized protein</fullName>
    </submittedName>
</protein>
<evidence type="ECO:0000313" key="2">
    <source>
        <dbReference type="Proteomes" id="UP000266673"/>
    </source>
</evidence>
<dbReference type="EMBL" id="QKWP01000024">
    <property type="protein sequence ID" value="RIB30003.1"/>
    <property type="molecule type" value="Genomic_DNA"/>
</dbReference>
<comment type="caution">
    <text evidence="1">The sequence shown here is derived from an EMBL/GenBank/DDBJ whole genome shotgun (WGS) entry which is preliminary data.</text>
</comment>
<keyword evidence="2" id="KW-1185">Reference proteome</keyword>
<dbReference type="OrthoDB" id="2424965at2759"/>
<reference evidence="1 2" key="1">
    <citation type="submission" date="2018-06" db="EMBL/GenBank/DDBJ databases">
        <title>Comparative genomics reveals the genomic features of Rhizophagus irregularis, R. cerebriforme, R. diaphanum and Gigaspora rosea, and their symbiotic lifestyle signature.</title>
        <authorList>
            <person name="Morin E."/>
            <person name="San Clemente H."/>
            <person name="Chen E.C.H."/>
            <person name="De La Providencia I."/>
            <person name="Hainaut M."/>
            <person name="Kuo A."/>
            <person name="Kohler A."/>
            <person name="Murat C."/>
            <person name="Tang N."/>
            <person name="Roy S."/>
            <person name="Loubradou J."/>
            <person name="Henrissat B."/>
            <person name="Grigoriev I.V."/>
            <person name="Corradi N."/>
            <person name="Roux C."/>
            <person name="Martin F.M."/>
        </authorList>
    </citation>
    <scope>NUCLEOTIDE SEQUENCE [LARGE SCALE GENOMIC DNA]</scope>
    <source>
        <strain evidence="1 2">DAOM 194757</strain>
    </source>
</reference>
<accession>A0A397WBA9</accession>
<dbReference type="AlphaFoldDB" id="A0A397WBA9"/>
<gene>
    <name evidence="1" type="ORF">C2G38_2027219</name>
</gene>